<keyword evidence="6" id="KW-1133">Transmembrane helix</keyword>
<proteinExistence type="predicted"/>
<evidence type="ECO:0000256" key="4">
    <source>
        <dbReference type="ARBA" id="ARBA00022837"/>
    </source>
</evidence>
<comment type="subcellular location">
    <subcellularLocation>
        <location evidence="1">Secreted</location>
    </subcellularLocation>
</comment>
<dbReference type="Gene3D" id="1.10.1330.10">
    <property type="entry name" value="Dockerin domain"/>
    <property type="match status" value="1"/>
</dbReference>
<keyword evidence="3" id="KW-0732">Signal</keyword>
<evidence type="ECO:0000256" key="2">
    <source>
        <dbReference type="ARBA" id="ARBA00022525"/>
    </source>
</evidence>
<dbReference type="Pfam" id="PF18884">
    <property type="entry name" value="TSP3_bac"/>
    <property type="match status" value="1"/>
</dbReference>
<protein>
    <recommendedName>
        <fullName evidence="9">Dockerin domain-containing protein</fullName>
    </recommendedName>
</protein>
<feature type="compositionally biased region" description="Pro residues" evidence="5">
    <location>
        <begin position="255"/>
        <end position="269"/>
    </location>
</feature>
<organism evidence="7 8">
    <name type="scientific">Candidatus Curtissbacteria bacterium RIFCSPHIGHO2_12_FULL_41_17</name>
    <dbReference type="NCBI Taxonomy" id="1797722"/>
    <lineage>
        <taxon>Bacteria</taxon>
        <taxon>Candidatus Curtissiibacteriota</taxon>
    </lineage>
</organism>
<dbReference type="GO" id="GO:0004553">
    <property type="term" value="F:hydrolase activity, hydrolyzing O-glycosyl compounds"/>
    <property type="evidence" value="ECO:0007669"/>
    <property type="project" value="InterPro"/>
</dbReference>
<evidence type="ECO:0000256" key="3">
    <source>
        <dbReference type="ARBA" id="ARBA00022729"/>
    </source>
</evidence>
<reference evidence="7 8" key="1">
    <citation type="journal article" date="2016" name="Nat. Commun.">
        <title>Thousands of microbial genomes shed light on interconnected biogeochemical processes in an aquifer system.</title>
        <authorList>
            <person name="Anantharaman K."/>
            <person name="Brown C.T."/>
            <person name="Hug L.A."/>
            <person name="Sharon I."/>
            <person name="Castelle C.J."/>
            <person name="Probst A.J."/>
            <person name="Thomas B.C."/>
            <person name="Singh A."/>
            <person name="Wilkins M.J."/>
            <person name="Karaoz U."/>
            <person name="Brodie E.L."/>
            <person name="Williams K.H."/>
            <person name="Hubbard S.S."/>
            <person name="Banfield J.F."/>
        </authorList>
    </citation>
    <scope>NUCLEOTIDE SEQUENCE [LARGE SCALE GENOMIC DNA]</scope>
</reference>
<feature type="region of interest" description="Disordered" evidence="5">
    <location>
        <begin position="249"/>
        <end position="305"/>
    </location>
</feature>
<dbReference type="Pfam" id="PF00404">
    <property type="entry name" value="Dockerin_1"/>
    <property type="match status" value="1"/>
</dbReference>
<dbReference type="EMBL" id="MFBL01000014">
    <property type="protein sequence ID" value="OGE05267.1"/>
    <property type="molecule type" value="Genomic_DNA"/>
</dbReference>
<gene>
    <name evidence="7" type="ORF">A3F45_01300</name>
</gene>
<dbReference type="InterPro" id="IPR036439">
    <property type="entry name" value="Dockerin_dom_sf"/>
</dbReference>
<sequence length="365" mass="39639">MKKPETPQENPYGLIGKIYEGNKKSHQSRLLSIYIGGALVIAFLFMASLAPQLGERLGNLAVKKQTQQSLAARGDTPTLSFKVIPWPKNYQDLISTLMEQAVNFERTGALIGAQQNRQLAQALQVSGIDLSKPLGYYSAGNVMALLKIKMNNQGTPEAIWRPLFNSLIRLDQILKSYLDYTQGGLIKITGQTSTLSWSATNVDTCVASGGWSGQKAISGSETVSPAQTTTYFLRCTGSTDVVESVTITVDSGSPAPTPAPTPTPTPAPTSLPNEQADTDGDGFSNSLEKYLGTDPNRACGENTWPPDFNNSKKVDIFDNNFLAPPRFGTQTGDANFDKRYDLNGDSKINIDDVNVLKNYFFKTCS</sequence>
<feature type="transmembrane region" description="Helical" evidence="6">
    <location>
        <begin position="31"/>
        <end position="50"/>
    </location>
</feature>
<accession>A0A1F5HM83</accession>
<dbReference type="GO" id="GO:0000272">
    <property type="term" value="P:polysaccharide catabolic process"/>
    <property type="evidence" value="ECO:0007669"/>
    <property type="project" value="InterPro"/>
</dbReference>
<comment type="caution">
    <text evidence="7">The sequence shown here is derived from an EMBL/GenBank/DDBJ whole genome shotgun (WGS) entry which is preliminary data.</text>
</comment>
<evidence type="ECO:0000256" key="1">
    <source>
        <dbReference type="ARBA" id="ARBA00004613"/>
    </source>
</evidence>
<dbReference type="InterPro" id="IPR002105">
    <property type="entry name" value="Dockerin_1_rpt"/>
</dbReference>
<keyword evidence="2" id="KW-0964">Secreted</keyword>
<evidence type="ECO:0000313" key="8">
    <source>
        <dbReference type="Proteomes" id="UP000178369"/>
    </source>
</evidence>
<evidence type="ECO:0000256" key="6">
    <source>
        <dbReference type="SAM" id="Phobius"/>
    </source>
</evidence>
<name>A0A1F5HM83_9BACT</name>
<keyword evidence="6" id="KW-0812">Transmembrane</keyword>
<dbReference type="SUPFAM" id="SSF63446">
    <property type="entry name" value="Type I dockerin domain"/>
    <property type="match status" value="1"/>
</dbReference>
<evidence type="ECO:0000256" key="5">
    <source>
        <dbReference type="SAM" id="MobiDB-lite"/>
    </source>
</evidence>
<keyword evidence="4" id="KW-0106">Calcium</keyword>
<dbReference type="AlphaFoldDB" id="A0A1F5HM83"/>
<keyword evidence="6" id="KW-0472">Membrane</keyword>
<evidence type="ECO:0008006" key="9">
    <source>
        <dbReference type="Google" id="ProtNLM"/>
    </source>
</evidence>
<dbReference type="InterPro" id="IPR059100">
    <property type="entry name" value="TSP3_bac"/>
</dbReference>
<evidence type="ECO:0000313" key="7">
    <source>
        <dbReference type="EMBL" id="OGE05267.1"/>
    </source>
</evidence>
<dbReference type="Proteomes" id="UP000178369">
    <property type="component" value="Unassembled WGS sequence"/>
</dbReference>